<keyword evidence="1" id="KW-0812">Transmembrane</keyword>
<dbReference type="AlphaFoldDB" id="W0FLH4"/>
<keyword evidence="1" id="KW-0472">Membrane</keyword>
<feature type="transmembrane region" description="Helical" evidence="1">
    <location>
        <begin position="46"/>
        <end position="76"/>
    </location>
</feature>
<evidence type="ECO:0000313" key="2">
    <source>
        <dbReference type="EMBL" id="AHF23662.1"/>
    </source>
</evidence>
<organism evidence="2">
    <name type="scientific">uncultured bacterium Contig1532b</name>
    <dbReference type="NCBI Taxonomy" id="1393450"/>
    <lineage>
        <taxon>Bacteria</taxon>
        <taxon>environmental samples</taxon>
    </lineage>
</organism>
<name>W0FLH4_9BACT</name>
<protein>
    <submittedName>
        <fullName evidence="2">Uncharacterized protein</fullName>
    </submittedName>
</protein>
<keyword evidence="1" id="KW-1133">Transmembrane helix</keyword>
<feature type="transmembrane region" description="Helical" evidence="1">
    <location>
        <begin position="12"/>
        <end position="34"/>
    </location>
</feature>
<sequence length="79" mass="8681">MTHLNSDELFVLGVGLVCLAYIITSVVLFIVDSVKAKREKRRRKVGFIVMFIFAMALAALIIGLVALVAFIGYAIMTSM</sequence>
<proteinExistence type="predicted"/>
<evidence type="ECO:0000256" key="1">
    <source>
        <dbReference type="SAM" id="Phobius"/>
    </source>
</evidence>
<dbReference type="EMBL" id="KC246771">
    <property type="protein sequence ID" value="AHF23662.1"/>
    <property type="molecule type" value="Genomic_DNA"/>
</dbReference>
<accession>W0FLH4</accession>
<reference evidence="2" key="1">
    <citation type="journal article" date="2013" name="PLoS ONE">
        <title>Metagenomic insights into the carbohydrate-active enzymes carried by the microorganisms adhering to solid digesta in the rumen of cows.</title>
        <authorList>
            <person name="Wang L."/>
            <person name="Hatem A."/>
            <person name="Catalyurek U.V."/>
            <person name="Morrison M."/>
            <person name="Yu Z."/>
        </authorList>
    </citation>
    <scope>NUCLEOTIDE SEQUENCE</scope>
</reference>